<keyword evidence="1" id="KW-1185">Reference proteome</keyword>
<evidence type="ECO:0000313" key="1">
    <source>
        <dbReference type="Proteomes" id="UP000887565"/>
    </source>
</evidence>
<evidence type="ECO:0000313" key="2">
    <source>
        <dbReference type="WBParaSite" id="nRc.2.0.1.t11504-RA"/>
    </source>
</evidence>
<protein>
    <submittedName>
        <fullName evidence="2">Uncharacterized protein</fullName>
    </submittedName>
</protein>
<reference evidence="2" key="1">
    <citation type="submission" date="2022-11" db="UniProtKB">
        <authorList>
            <consortium name="WormBaseParasite"/>
        </authorList>
    </citation>
    <scope>IDENTIFICATION</scope>
</reference>
<proteinExistence type="predicted"/>
<accession>A0A915IBF1</accession>
<dbReference type="Proteomes" id="UP000887565">
    <property type="component" value="Unplaced"/>
</dbReference>
<organism evidence="1 2">
    <name type="scientific">Romanomermis culicivorax</name>
    <name type="common">Nematode worm</name>
    <dbReference type="NCBI Taxonomy" id="13658"/>
    <lineage>
        <taxon>Eukaryota</taxon>
        <taxon>Metazoa</taxon>
        <taxon>Ecdysozoa</taxon>
        <taxon>Nematoda</taxon>
        <taxon>Enoplea</taxon>
        <taxon>Dorylaimia</taxon>
        <taxon>Mermithida</taxon>
        <taxon>Mermithoidea</taxon>
        <taxon>Mermithidae</taxon>
        <taxon>Romanomermis</taxon>
    </lineage>
</organism>
<name>A0A915IBF1_ROMCU</name>
<dbReference type="AlphaFoldDB" id="A0A915IBF1"/>
<dbReference type="WBParaSite" id="nRc.2.0.1.t11504-RA">
    <property type="protein sequence ID" value="nRc.2.0.1.t11504-RA"/>
    <property type="gene ID" value="nRc.2.0.1.g11504"/>
</dbReference>
<sequence length="155" mass="17852">MLSASAISNIPYKTSISLLSRLPMLHIIPDLEEWAQIEYRKNWFVAMLTTFHSDIYQSFQGDQFNMYIFAQCVVFKASKKNDDSSEHRTCRMPYEKSGTSSYAKIMWSVPGIKRSRTIRIMTEDLDTVVNNENVAKVEEIVMANAESVTQILVLR</sequence>